<evidence type="ECO:0000313" key="2">
    <source>
        <dbReference type="Proteomes" id="UP000011559"/>
    </source>
</evidence>
<feature type="non-terminal residue" evidence="1">
    <location>
        <position position="128"/>
    </location>
</feature>
<dbReference type="EMBL" id="AOLG01000036">
    <property type="protein sequence ID" value="ELZ68495.1"/>
    <property type="molecule type" value="Genomic_DNA"/>
</dbReference>
<accession>M0G8I0</accession>
<sequence>MSTQTTRDGNREQLQELLRELFQFDAADLDFGVYRILNQRRDRIEQFIEDDLLDAVDESLESLADAKRAEIEEELEEKATELRQDWDDDIFNPDGSLKDQYANLGQKDLEEYQDLWETQEDVAVAEET</sequence>
<evidence type="ECO:0000313" key="1">
    <source>
        <dbReference type="EMBL" id="ELZ68495.1"/>
    </source>
</evidence>
<reference evidence="1 2" key="1">
    <citation type="journal article" date="2014" name="PLoS Genet.">
        <title>Phylogenetically driven sequencing of extremely halophilic archaea reveals strategies for static and dynamic osmo-response.</title>
        <authorList>
            <person name="Becker E.A."/>
            <person name="Seitzer P.M."/>
            <person name="Tritt A."/>
            <person name="Larsen D."/>
            <person name="Krusor M."/>
            <person name="Yao A.I."/>
            <person name="Wu D."/>
            <person name="Madern D."/>
            <person name="Eisen J.A."/>
            <person name="Darling A.E."/>
            <person name="Facciotti M.T."/>
        </authorList>
    </citation>
    <scope>NUCLEOTIDE SEQUENCE [LARGE SCALE GENOMIC DNA]</scope>
    <source>
        <strain evidence="2">DSM 18310 / JCM 13924 / TL6</strain>
    </source>
</reference>
<protein>
    <submittedName>
        <fullName evidence="1">Uncharacterized protein</fullName>
    </submittedName>
</protein>
<comment type="caution">
    <text evidence="1">The sequence shown here is derived from an EMBL/GenBank/DDBJ whole genome shotgun (WGS) entry which is preliminary data.</text>
</comment>
<gene>
    <name evidence="1" type="ORF">C457_11496</name>
</gene>
<keyword evidence="2" id="KW-1185">Reference proteome</keyword>
<proteinExistence type="predicted"/>
<dbReference type="Proteomes" id="UP000011559">
    <property type="component" value="Unassembled WGS sequence"/>
</dbReference>
<dbReference type="AlphaFoldDB" id="M0G8I0"/>
<organism evidence="1 2">
    <name type="scientific">Haloferax prahovense (strain DSM 18310 / JCM 13924 / TL6)</name>
    <dbReference type="NCBI Taxonomy" id="1227461"/>
    <lineage>
        <taxon>Archaea</taxon>
        <taxon>Methanobacteriati</taxon>
        <taxon>Methanobacteriota</taxon>
        <taxon>Stenosarchaea group</taxon>
        <taxon>Halobacteria</taxon>
        <taxon>Halobacteriales</taxon>
        <taxon>Haloferacaceae</taxon>
        <taxon>Haloferax</taxon>
    </lineage>
</organism>
<name>M0G8I0_HALPT</name>